<feature type="compositionally biased region" description="Low complexity" evidence="2">
    <location>
        <begin position="196"/>
        <end position="205"/>
    </location>
</feature>
<evidence type="ECO:0000313" key="5">
    <source>
        <dbReference type="Proteomes" id="UP000183809"/>
    </source>
</evidence>
<feature type="compositionally biased region" description="Low complexity" evidence="2">
    <location>
        <begin position="290"/>
        <end position="304"/>
    </location>
</feature>
<gene>
    <name evidence="4" type="ORF">BKCO1_4300065</name>
</gene>
<comment type="caution">
    <text evidence="4">The sequence shown here is derived from an EMBL/GenBank/DDBJ whole genome shotgun (WGS) entry which is preliminary data.</text>
</comment>
<organism evidence="4 5">
    <name type="scientific">Diplodia corticola</name>
    <dbReference type="NCBI Taxonomy" id="236234"/>
    <lineage>
        <taxon>Eukaryota</taxon>
        <taxon>Fungi</taxon>
        <taxon>Dikarya</taxon>
        <taxon>Ascomycota</taxon>
        <taxon>Pezizomycotina</taxon>
        <taxon>Dothideomycetes</taxon>
        <taxon>Dothideomycetes incertae sedis</taxon>
        <taxon>Botryosphaeriales</taxon>
        <taxon>Botryosphaeriaceae</taxon>
        <taxon>Diplodia</taxon>
    </lineage>
</organism>
<feature type="region of interest" description="Disordered" evidence="2">
    <location>
        <begin position="101"/>
        <end position="366"/>
    </location>
</feature>
<feature type="compositionally biased region" description="Pro residues" evidence="2">
    <location>
        <begin position="144"/>
        <end position="158"/>
    </location>
</feature>
<feature type="compositionally biased region" description="Basic and acidic residues" evidence="2">
    <location>
        <begin position="31"/>
        <end position="42"/>
    </location>
</feature>
<dbReference type="InterPro" id="IPR029191">
    <property type="entry name" value="Uds1"/>
</dbReference>
<evidence type="ECO:0000256" key="2">
    <source>
        <dbReference type="SAM" id="MobiDB-lite"/>
    </source>
</evidence>
<sequence>MTHIANCIRESVLDRSQMHISDDIAAAPRMSPKEPERPDSRTSSRPPSRSQSTRRGQPRYQLWPSNKTPAQHSRAHFSHEKQMALSVQRSATAMGDAIVTNDGCASRSRHGSLSRRRKVSVPELQAPTPMATLQEGLMDSPTIPGRPPAPIRQPPPVSPGHERSGSAPATHWRANPFGDAMVSCVTGPAFVPPQQKPMSPSSQGSETPKPDFERNPPAVKPLSPILSPTNVPAPPARPELKVDTNVKHDDDDDIPPQVPPKSPSLYKKKSSPAMRQQVRNDSAMGYSNSNEPPTNTTPITGIPECASPERTVRGRDTSRGHHRKRSEQSIMDRGRPIARTTRERSRQASASATSSSEKEGADTWKLPKGVSVRQAPVKYAPAEREKLRGKAVEQAEKFEVLSSRDVNSLAKEMRALDERCDYLRKTYKSLRAGRQKLHSRMISYLKRSETVVFSRESLLKQEEALVELDHSIDDWMAKIEQAENRRLRIRQKLLEHLAAAITLPPTSPVSDAAEATPPRSPVKAERGESPPRVDRKDVESIRIYADGHVLNLFTDIEQAIGKMCEAAC</sequence>
<feature type="compositionally biased region" description="Basic residues" evidence="2">
    <location>
        <begin position="107"/>
        <end position="119"/>
    </location>
</feature>
<keyword evidence="5" id="KW-1185">Reference proteome</keyword>
<feature type="compositionally biased region" description="Basic and acidic residues" evidence="2">
    <location>
        <begin position="326"/>
        <end position="346"/>
    </location>
</feature>
<feature type="compositionally biased region" description="Basic and acidic residues" evidence="2">
    <location>
        <begin position="238"/>
        <end position="249"/>
    </location>
</feature>
<protein>
    <recommendedName>
        <fullName evidence="3">Up-regulated during septation protein 1 domain-containing protein</fullName>
    </recommendedName>
</protein>
<reference evidence="4 5" key="1">
    <citation type="submission" date="2016-10" db="EMBL/GenBank/DDBJ databases">
        <title>Proteomics and genomics reveal pathogen-plant mechanisms compatible with a hemibiotrophic lifestyle of Diplodia corticola.</title>
        <authorList>
            <person name="Fernandes I."/>
            <person name="De Jonge R."/>
            <person name="Van De Peer Y."/>
            <person name="Devreese B."/>
            <person name="Alves A."/>
            <person name="Esteves A.C."/>
        </authorList>
    </citation>
    <scope>NUCLEOTIDE SEQUENCE [LARGE SCALE GENOMIC DNA]</scope>
    <source>
        <strain evidence="4 5">CBS 112549</strain>
    </source>
</reference>
<dbReference type="OrthoDB" id="5429395at2759"/>
<dbReference type="Proteomes" id="UP000183809">
    <property type="component" value="Unassembled WGS sequence"/>
</dbReference>
<feature type="region of interest" description="Disordered" evidence="2">
    <location>
        <begin position="19"/>
        <end position="86"/>
    </location>
</feature>
<proteinExistence type="predicted"/>
<feature type="compositionally biased region" description="Low complexity" evidence="2">
    <location>
        <begin position="43"/>
        <end position="59"/>
    </location>
</feature>
<name>A0A1J9QVB0_9PEZI</name>
<evidence type="ECO:0000256" key="1">
    <source>
        <dbReference type="SAM" id="Coils"/>
    </source>
</evidence>
<feature type="domain" description="Up-regulated during septation protein 1" evidence="3">
    <location>
        <begin position="386"/>
        <end position="502"/>
    </location>
</feature>
<feature type="coiled-coil region" evidence="1">
    <location>
        <begin position="465"/>
        <end position="499"/>
    </location>
</feature>
<keyword evidence="1" id="KW-0175">Coiled coil</keyword>
<evidence type="ECO:0000313" key="4">
    <source>
        <dbReference type="EMBL" id="OJD31922.1"/>
    </source>
</evidence>
<dbReference type="EMBL" id="MNUE01000043">
    <property type="protein sequence ID" value="OJD31922.1"/>
    <property type="molecule type" value="Genomic_DNA"/>
</dbReference>
<dbReference type="GeneID" id="31016284"/>
<evidence type="ECO:0000259" key="3">
    <source>
        <dbReference type="Pfam" id="PF15456"/>
    </source>
</evidence>
<feature type="compositionally biased region" description="Basic and acidic residues" evidence="2">
    <location>
        <begin position="522"/>
        <end position="535"/>
    </location>
</feature>
<accession>A0A1J9QVB0</accession>
<dbReference type="STRING" id="236234.A0A1J9QVB0"/>
<feature type="region of interest" description="Disordered" evidence="2">
    <location>
        <begin position="505"/>
        <end position="535"/>
    </location>
</feature>
<dbReference type="RefSeq" id="XP_020128182.1">
    <property type="nucleotide sequence ID" value="XM_020276023.1"/>
</dbReference>
<feature type="compositionally biased region" description="Polar residues" evidence="2">
    <location>
        <begin position="273"/>
        <end position="289"/>
    </location>
</feature>
<dbReference type="Pfam" id="PF15456">
    <property type="entry name" value="Uds1"/>
    <property type="match status" value="1"/>
</dbReference>
<feature type="compositionally biased region" description="Basic and acidic residues" evidence="2">
    <location>
        <begin position="310"/>
        <end position="319"/>
    </location>
</feature>
<dbReference type="AlphaFoldDB" id="A0A1J9QVB0"/>